<evidence type="ECO:0000313" key="2">
    <source>
        <dbReference type="EMBL" id="MUN29601.1"/>
    </source>
</evidence>
<dbReference type="RefSeq" id="WP_156017204.1">
    <property type="nucleotide sequence ID" value="NZ_WGGD01000005.1"/>
</dbReference>
<keyword evidence="1" id="KW-1133">Transmembrane helix</keyword>
<accession>A0A6A9QQY6</accession>
<dbReference type="Proteomes" id="UP000470772">
    <property type="component" value="Unassembled WGS sequence"/>
</dbReference>
<feature type="transmembrane region" description="Helical" evidence="1">
    <location>
        <begin position="127"/>
        <end position="146"/>
    </location>
</feature>
<dbReference type="EMBL" id="WGGD01000005">
    <property type="protein sequence ID" value="MUN29601.1"/>
    <property type="molecule type" value="Genomic_DNA"/>
</dbReference>
<feature type="transmembrane region" description="Helical" evidence="1">
    <location>
        <begin position="96"/>
        <end position="115"/>
    </location>
</feature>
<comment type="caution">
    <text evidence="2">The sequence shown here is derived from an EMBL/GenBank/DDBJ whole genome shotgun (WGS) entry which is preliminary data.</text>
</comment>
<dbReference type="AlphaFoldDB" id="A0A6A9QQY6"/>
<feature type="transmembrane region" description="Helical" evidence="1">
    <location>
        <begin position="6"/>
        <end position="22"/>
    </location>
</feature>
<keyword evidence="1" id="KW-0472">Membrane</keyword>
<evidence type="ECO:0000313" key="3">
    <source>
        <dbReference type="Proteomes" id="UP000470772"/>
    </source>
</evidence>
<gene>
    <name evidence="2" type="ORF">GC250_09155</name>
</gene>
<name>A0A6A9QQY6_SULME</name>
<evidence type="ECO:0008006" key="4">
    <source>
        <dbReference type="Google" id="ProtNLM"/>
    </source>
</evidence>
<protein>
    <recommendedName>
        <fullName evidence="4">DUF1453 domain-containing protein</fullName>
    </recommendedName>
</protein>
<keyword evidence="1" id="KW-0812">Transmembrane</keyword>
<organism evidence="2 3">
    <name type="scientific">Sulfuracidifex metallicus DSM 6482 = JCM 9184</name>
    <dbReference type="NCBI Taxonomy" id="523847"/>
    <lineage>
        <taxon>Archaea</taxon>
        <taxon>Thermoproteota</taxon>
        <taxon>Thermoprotei</taxon>
        <taxon>Sulfolobales</taxon>
        <taxon>Sulfolobaceae</taxon>
        <taxon>Sulfuracidifex</taxon>
    </lineage>
</organism>
<proteinExistence type="predicted"/>
<sequence length="160" mass="18572">MESYYYIDLGVFAIIIAIILLRRLRPRKFKKTRVFTLPSIYLVLLLFSSLGLSSLMLISLIPTGYLGYLFGMRTLENNEIRFFYRNGKLYYQWPTSITLLWSTLFIARISLYFLGLNFNQGYVANLLIDYVINLLLSVNTGLLIAASRITLQKAKKLETF</sequence>
<keyword evidence="3" id="KW-1185">Reference proteome</keyword>
<evidence type="ECO:0000256" key="1">
    <source>
        <dbReference type="SAM" id="Phobius"/>
    </source>
</evidence>
<reference evidence="2 3" key="1">
    <citation type="submission" date="2019-10" db="EMBL/GenBank/DDBJ databases">
        <title>Sequencing and Assembly of Multiple Reported Metal-Biooxidizing Members of the Extremely Thermoacidophilic Archaeal Family Sulfolobaceae.</title>
        <authorList>
            <person name="Counts J.A."/>
            <person name="Kelly R.M."/>
        </authorList>
    </citation>
    <scope>NUCLEOTIDE SEQUENCE [LARGE SCALE GENOMIC DNA]</scope>
    <source>
        <strain evidence="2 3">DSM 6482</strain>
    </source>
</reference>